<dbReference type="AlphaFoldDB" id="H2YT94"/>
<dbReference type="InterPro" id="IPR000884">
    <property type="entry name" value="TSP1_rpt"/>
</dbReference>
<dbReference type="Gene3D" id="2.20.100.10">
    <property type="entry name" value="Thrombospondin type-1 (TSP1) repeat"/>
    <property type="match status" value="1"/>
</dbReference>
<sequence>MSPVPPVLCAGLDVKYDSCNLNACPIAAQESWNSWGNWHPCPQSCGGALQIRMRGCASSLAQTVDPRRCQ</sequence>
<dbReference type="HOGENOM" id="CLU_2764346_0_0_1"/>
<accession>H2YT94</accession>
<proteinExistence type="predicted"/>
<dbReference type="InterPro" id="IPR036383">
    <property type="entry name" value="TSP1_rpt_sf"/>
</dbReference>
<evidence type="ECO:0000313" key="1">
    <source>
        <dbReference type="Ensembl" id="ENSCSAVP00000008554.1"/>
    </source>
</evidence>
<dbReference type="Proteomes" id="UP000007875">
    <property type="component" value="Unassembled WGS sequence"/>
</dbReference>
<dbReference type="InParanoid" id="H2YT94"/>
<evidence type="ECO:0000313" key="2">
    <source>
        <dbReference type="Proteomes" id="UP000007875"/>
    </source>
</evidence>
<keyword evidence="2" id="KW-1185">Reference proteome</keyword>
<organism evidence="1 2">
    <name type="scientific">Ciona savignyi</name>
    <name type="common">Pacific transparent sea squirt</name>
    <dbReference type="NCBI Taxonomy" id="51511"/>
    <lineage>
        <taxon>Eukaryota</taxon>
        <taxon>Metazoa</taxon>
        <taxon>Chordata</taxon>
        <taxon>Tunicata</taxon>
        <taxon>Ascidiacea</taxon>
        <taxon>Phlebobranchia</taxon>
        <taxon>Cionidae</taxon>
        <taxon>Ciona</taxon>
    </lineage>
</organism>
<reference evidence="2" key="1">
    <citation type="submission" date="2003-08" db="EMBL/GenBank/DDBJ databases">
        <authorList>
            <person name="Birren B."/>
            <person name="Nusbaum C."/>
            <person name="Abebe A."/>
            <person name="Abouelleil A."/>
            <person name="Adekoya E."/>
            <person name="Ait-zahra M."/>
            <person name="Allen N."/>
            <person name="Allen T."/>
            <person name="An P."/>
            <person name="Anderson M."/>
            <person name="Anderson S."/>
            <person name="Arachchi H."/>
            <person name="Armbruster J."/>
            <person name="Bachantsang P."/>
            <person name="Baldwin J."/>
            <person name="Barry A."/>
            <person name="Bayul T."/>
            <person name="Blitshsteyn B."/>
            <person name="Bloom T."/>
            <person name="Blye J."/>
            <person name="Boguslavskiy L."/>
            <person name="Borowsky M."/>
            <person name="Boukhgalter B."/>
            <person name="Brunache A."/>
            <person name="Butler J."/>
            <person name="Calixte N."/>
            <person name="Calvo S."/>
            <person name="Camarata J."/>
            <person name="Campo K."/>
            <person name="Chang J."/>
            <person name="Cheshatsang Y."/>
            <person name="Citroen M."/>
            <person name="Collymore A."/>
            <person name="Considine T."/>
            <person name="Cook A."/>
            <person name="Cooke P."/>
            <person name="Corum B."/>
            <person name="Cuomo C."/>
            <person name="David R."/>
            <person name="Dawoe T."/>
            <person name="Degray S."/>
            <person name="Dodge S."/>
            <person name="Dooley K."/>
            <person name="Dorje P."/>
            <person name="Dorjee K."/>
            <person name="Dorris L."/>
            <person name="Duffey N."/>
            <person name="Dupes A."/>
            <person name="Elkins T."/>
            <person name="Engels R."/>
            <person name="Erickson J."/>
            <person name="Farina A."/>
            <person name="Faro S."/>
            <person name="Ferreira P."/>
            <person name="Fischer H."/>
            <person name="Fitzgerald M."/>
            <person name="Foley K."/>
            <person name="Gage D."/>
            <person name="Galagan J."/>
            <person name="Gearin G."/>
            <person name="Gnerre S."/>
            <person name="Gnirke A."/>
            <person name="Goyette A."/>
            <person name="Graham J."/>
            <person name="Grandbois E."/>
            <person name="Gyaltsen K."/>
            <person name="Hafez N."/>
            <person name="Hagopian D."/>
            <person name="Hagos B."/>
            <person name="Hall J."/>
            <person name="Hatcher B."/>
            <person name="Heller A."/>
            <person name="Higgins H."/>
            <person name="Honan T."/>
            <person name="Horn A."/>
            <person name="Houde N."/>
            <person name="Hughes L."/>
            <person name="Hulme W."/>
            <person name="Husby E."/>
            <person name="Iliev I."/>
            <person name="Jaffe D."/>
            <person name="Jones C."/>
            <person name="Kamal M."/>
            <person name="Kamat A."/>
            <person name="Kamvysselis M."/>
            <person name="Karlsson E."/>
            <person name="Kells C."/>
            <person name="Kieu A."/>
            <person name="Kisner P."/>
            <person name="Kodira C."/>
            <person name="Kulbokas E."/>
            <person name="Labutti K."/>
            <person name="Lama D."/>
            <person name="Landers T."/>
            <person name="Leger J."/>
            <person name="Levine S."/>
            <person name="Lewis D."/>
            <person name="Lewis T."/>
            <person name="Lindblad-toh K."/>
            <person name="Liu X."/>
            <person name="Lokyitsang T."/>
            <person name="Lokyitsang Y."/>
            <person name="Lucien O."/>
            <person name="Lui A."/>
            <person name="Ma L.J."/>
            <person name="Mabbitt R."/>
            <person name="Macdonald J."/>
            <person name="Maclean C."/>
            <person name="Major J."/>
            <person name="Manning J."/>
            <person name="Marabella R."/>
            <person name="Maru K."/>
            <person name="Matthews C."/>
            <person name="Mauceli E."/>
            <person name="Mccarthy M."/>
            <person name="Mcdonough S."/>
            <person name="Mcghee T."/>
            <person name="Meldrim J."/>
            <person name="Meneus L."/>
            <person name="Mesirov J."/>
            <person name="Mihalev A."/>
            <person name="Mihova T."/>
            <person name="Mikkelsen T."/>
            <person name="Mlenga V."/>
            <person name="Moru K."/>
            <person name="Mozes J."/>
            <person name="Mulrain L."/>
            <person name="Munson G."/>
            <person name="Naylor J."/>
            <person name="Newes C."/>
            <person name="Nguyen C."/>
            <person name="Nguyen N."/>
            <person name="Nguyen T."/>
            <person name="Nicol R."/>
            <person name="Nielsen C."/>
            <person name="Nizzari M."/>
            <person name="Norbu C."/>
            <person name="Norbu N."/>
            <person name="O'donnell P."/>
            <person name="Okoawo O."/>
            <person name="O'leary S."/>
            <person name="Omotosho B."/>
            <person name="O'neill K."/>
            <person name="Osman S."/>
            <person name="Parker S."/>
            <person name="Perrin D."/>
            <person name="Phunkhang P."/>
            <person name="Piqani B."/>
            <person name="Purcell S."/>
            <person name="Rachupka T."/>
            <person name="Ramasamy U."/>
            <person name="Rameau R."/>
            <person name="Ray V."/>
            <person name="Raymond C."/>
            <person name="Retta R."/>
            <person name="Richardson S."/>
            <person name="Rise C."/>
            <person name="Rodriguez J."/>
            <person name="Rogers J."/>
            <person name="Rogov P."/>
            <person name="Rutman M."/>
            <person name="Schupbach R."/>
            <person name="Seaman C."/>
            <person name="Settipalli S."/>
            <person name="Sharpe T."/>
            <person name="Sheridan J."/>
            <person name="Sherpa N."/>
            <person name="Shi J."/>
            <person name="Smirnov S."/>
            <person name="Smith C."/>
            <person name="Sougnez C."/>
            <person name="Spencer B."/>
            <person name="Stalker J."/>
            <person name="Stange-thomann N."/>
            <person name="Stavropoulos S."/>
            <person name="Stetson K."/>
            <person name="Stone C."/>
            <person name="Stone S."/>
            <person name="Stubbs M."/>
            <person name="Talamas J."/>
            <person name="Tchuinga P."/>
            <person name="Tenzing P."/>
            <person name="Tesfaye S."/>
            <person name="Theodore J."/>
            <person name="Thoulutsang Y."/>
            <person name="Topham K."/>
            <person name="Towey S."/>
            <person name="Tsamla T."/>
            <person name="Tsomo N."/>
            <person name="Vallee D."/>
            <person name="Vassiliev H."/>
            <person name="Venkataraman V."/>
            <person name="Vinson J."/>
            <person name="Vo A."/>
            <person name="Wade C."/>
            <person name="Wang S."/>
            <person name="Wangchuk T."/>
            <person name="Wangdi T."/>
            <person name="Whittaker C."/>
            <person name="Wilkinson J."/>
            <person name="Wu Y."/>
            <person name="Wyman D."/>
            <person name="Yadav S."/>
            <person name="Yang S."/>
            <person name="Yang X."/>
            <person name="Yeager S."/>
            <person name="Yee E."/>
            <person name="Young G."/>
            <person name="Zainoun J."/>
            <person name="Zembeck L."/>
            <person name="Zimmer A."/>
            <person name="Zody M."/>
            <person name="Lander E."/>
        </authorList>
    </citation>
    <scope>NUCLEOTIDE SEQUENCE [LARGE SCALE GENOMIC DNA]</scope>
</reference>
<reference evidence="1" key="3">
    <citation type="submission" date="2025-09" db="UniProtKB">
        <authorList>
            <consortium name="Ensembl"/>
        </authorList>
    </citation>
    <scope>IDENTIFICATION</scope>
</reference>
<evidence type="ECO:0008006" key="3">
    <source>
        <dbReference type="Google" id="ProtNLM"/>
    </source>
</evidence>
<protein>
    <recommendedName>
        <fullName evidence="3">ADAMTS cysteine-rich domain-containing protein</fullName>
    </recommendedName>
</protein>
<name>H2YT94_CIOSA</name>
<reference evidence="1" key="2">
    <citation type="submission" date="2025-08" db="UniProtKB">
        <authorList>
            <consortium name="Ensembl"/>
        </authorList>
    </citation>
    <scope>IDENTIFICATION</scope>
</reference>
<dbReference type="PROSITE" id="PS50092">
    <property type="entry name" value="TSP1"/>
    <property type="match status" value="1"/>
</dbReference>
<dbReference type="SUPFAM" id="SSF82895">
    <property type="entry name" value="TSP-1 type 1 repeat"/>
    <property type="match status" value="1"/>
</dbReference>
<dbReference type="Ensembl" id="ENSCSAVT00000008664.1">
    <property type="protein sequence ID" value="ENSCSAVP00000008554.1"/>
    <property type="gene ID" value="ENSCSAVG00000005083.1"/>
</dbReference>